<evidence type="ECO:0000313" key="3">
    <source>
        <dbReference type="EMBL" id="PBK65189.1"/>
    </source>
</evidence>
<keyword evidence="2" id="KW-1133">Transmembrane helix</keyword>
<gene>
    <name evidence="3" type="ORF">ARMSODRAFT_446861</name>
</gene>
<accession>A0A2H3B2N9</accession>
<keyword evidence="2" id="KW-0812">Transmembrane</keyword>
<reference evidence="4" key="1">
    <citation type="journal article" date="2017" name="Nat. Ecol. Evol.">
        <title>Genome expansion and lineage-specific genetic innovations in the forest pathogenic fungi Armillaria.</title>
        <authorList>
            <person name="Sipos G."/>
            <person name="Prasanna A.N."/>
            <person name="Walter M.C."/>
            <person name="O'Connor E."/>
            <person name="Balint B."/>
            <person name="Krizsan K."/>
            <person name="Kiss B."/>
            <person name="Hess J."/>
            <person name="Varga T."/>
            <person name="Slot J."/>
            <person name="Riley R."/>
            <person name="Boka B."/>
            <person name="Rigling D."/>
            <person name="Barry K."/>
            <person name="Lee J."/>
            <person name="Mihaltcheva S."/>
            <person name="LaButti K."/>
            <person name="Lipzen A."/>
            <person name="Waldron R."/>
            <person name="Moloney N.M."/>
            <person name="Sperisen C."/>
            <person name="Kredics L."/>
            <person name="Vagvoelgyi C."/>
            <person name="Patrignani A."/>
            <person name="Fitzpatrick D."/>
            <person name="Nagy I."/>
            <person name="Doyle S."/>
            <person name="Anderson J.B."/>
            <person name="Grigoriev I.V."/>
            <person name="Gueldener U."/>
            <person name="Muensterkoetter M."/>
            <person name="Nagy L.G."/>
        </authorList>
    </citation>
    <scope>NUCLEOTIDE SEQUENCE [LARGE SCALE GENOMIC DNA]</scope>
    <source>
        <strain evidence="4">28-4</strain>
    </source>
</reference>
<feature type="transmembrane region" description="Helical" evidence="2">
    <location>
        <begin position="6"/>
        <end position="22"/>
    </location>
</feature>
<name>A0A2H3B2N9_9AGAR</name>
<dbReference type="EMBL" id="KZ293447">
    <property type="protein sequence ID" value="PBK65189.1"/>
    <property type="molecule type" value="Genomic_DNA"/>
</dbReference>
<feature type="region of interest" description="Disordered" evidence="1">
    <location>
        <begin position="28"/>
        <end position="50"/>
    </location>
</feature>
<organism evidence="3 4">
    <name type="scientific">Armillaria solidipes</name>
    <dbReference type="NCBI Taxonomy" id="1076256"/>
    <lineage>
        <taxon>Eukaryota</taxon>
        <taxon>Fungi</taxon>
        <taxon>Dikarya</taxon>
        <taxon>Basidiomycota</taxon>
        <taxon>Agaricomycotina</taxon>
        <taxon>Agaricomycetes</taxon>
        <taxon>Agaricomycetidae</taxon>
        <taxon>Agaricales</taxon>
        <taxon>Marasmiineae</taxon>
        <taxon>Physalacriaceae</taxon>
        <taxon>Armillaria</taxon>
    </lineage>
</organism>
<evidence type="ECO:0000313" key="4">
    <source>
        <dbReference type="Proteomes" id="UP000218334"/>
    </source>
</evidence>
<feature type="compositionally biased region" description="Basic and acidic residues" evidence="1">
    <location>
        <begin position="31"/>
        <end position="50"/>
    </location>
</feature>
<sequence>MCSSVYHLGLLILVGVNHIPVLHREVKKRTEKGNEEGHIGHEDVMHKDARATSLGTLESPYMSSVFNGPAHKPALNLIDSGILRK</sequence>
<dbReference type="Proteomes" id="UP000218334">
    <property type="component" value="Unassembled WGS sequence"/>
</dbReference>
<evidence type="ECO:0000256" key="1">
    <source>
        <dbReference type="SAM" id="MobiDB-lite"/>
    </source>
</evidence>
<evidence type="ECO:0000256" key="2">
    <source>
        <dbReference type="SAM" id="Phobius"/>
    </source>
</evidence>
<protein>
    <submittedName>
        <fullName evidence="3">Uncharacterized protein</fullName>
    </submittedName>
</protein>
<proteinExistence type="predicted"/>
<dbReference type="AlphaFoldDB" id="A0A2H3B2N9"/>
<keyword evidence="2" id="KW-0472">Membrane</keyword>
<keyword evidence="4" id="KW-1185">Reference proteome</keyword>